<dbReference type="OrthoDB" id="6777657at2759"/>
<feature type="region of interest" description="Disordered" evidence="1">
    <location>
        <begin position="65"/>
        <end position="94"/>
    </location>
</feature>
<feature type="region of interest" description="Disordered" evidence="1">
    <location>
        <begin position="1"/>
        <end position="49"/>
    </location>
</feature>
<comment type="caution">
    <text evidence="2">The sequence shown here is derived from an EMBL/GenBank/DDBJ whole genome shotgun (WGS) entry which is preliminary data.</text>
</comment>
<dbReference type="EMBL" id="JAIZAY010000032">
    <property type="protein sequence ID" value="KAJ8019350.1"/>
    <property type="molecule type" value="Genomic_DNA"/>
</dbReference>
<name>A0A9Q0YDA9_HOLLE</name>
<reference evidence="2" key="1">
    <citation type="submission" date="2021-10" db="EMBL/GenBank/DDBJ databases">
        <title>Tropical sea cucumber genome reveals ecological adaptation and Cuvierian tubules defense mechanism.</title>
        <authorList>
            <person name="Chen T."/>
        </authorList>
    </citation>
    <scope>NUCLEOTIDE SEQUENCE</scope>
    <source>
        <strain evidence="2">Nanhai2018</strain>
        <tissue evidence="2">Muscle</tissue>
    </source>
</reference>
<accession>A0A9Q0YDA9</accession>
<feature type="compositionally biased region" description="Polar residues" evidence="1">
    <location>
        <begin position="16"/>
        <end position="32"/>
    </location>
</feature>
<proteinExistence type="predicted"/>
<gene>
    <name evidence="2" type="ORF">HOLleu_42113</name>
</gene>
<organism evidence="2 3">
    <name type="scientific">Holothuria leucospilota</name>
    <name type="common">Black long sea cucumber</name>
    <name type="synonym">Mertensiothuria leucospilota</name>
    <dbReference type="NCBI Taxonomy" id="206669"/>
    <lineage>
        <taxon>Eukaryota</taxon>
        <taxon>Metazoa</taxon>
        <taxon>Echinodermata</taxon>
        <taxon>Eleutherozoa</taxon>
        <taxon>Echinozoa</taxon>
        <taxon>Holothuroidea</taxon>
        <taxon>Aspidochirotacea</taxon>
        <taxon>Aspidochirotida</taxon>
        <taxon>Holothuriidae</taxon>
        <taxon>Holothuria</taxon>
    </lineage>
</organism>
<keyword evidence="3" id="KW-1185">Reference proteome</keyword>
<evidence type="ECO:0000313" key="2">
    <source>
        <dbReference type="EMBL" id="KAJ8019350.1"/>
    </source>
</evidence>
<feature type="compositionally biased region" description="Basic and acidic residues" evidence="1">
    <location>
        <begin position="75"/>
        <end position="90"/>
    </location>
</feature>
<protein>
    <submittedName>
        <fullName evidence="2">Uncharacterized protein</fullName>
    </submittedName>
</protein>
<feature type="region of interest" description="Disordered" evidence="1">
    <location>
        <begin position="324"/>
        <end position="347"/>
    </location>
</feature>
<dbReference type="Proteomes" id="UP001152320">
    <property type="component" value="Unassembled WGS sequence"/>
</dbReference>
<sequence length="405" mass="45702">MFQYQGKPPSGGKLSFRNQSSQETISAHTNSFAEDVDEQLPMITSSQRNDYFFDRDNVDNVMEDRQTEHEEDGSGEDRQFRLKDPDKKVSSEGSMLSRAESLLAVLAATQTVASEPFEDPLKERSDAMGHASAKIDVLVKWKRDGRVNVVKWEELDSYGEETPIVVASIRMWRAPQKQWWEGVILAHDFPTHEETSAKDEDFPLSELMEKQNAGLPKPITPISECTLAEQTVSNTALEDITKSVENVENVNSDLVFDQKCENLNCKQEVFSACTKCLALLCYDHTVVDLPCDSHTAGQNFVTVCSSEEIISPLQEITVDNNETSTHPESFIVDGSRKEDKRPSPKKLNKKIAAKENRNLGRSYKNPCTNRYIPARRVLSVRCDNDWCKKKVSVAINLLRSNGKVY</sequence>
<evidence type="ECO:0000256" key="1">
    <source>
        <dbReference type="SAM" id="MobiDB-lite"/>
    </source>
</evidence>
<evidence type="ECO:0000313" key="3">
    <source>
        <dbReference type="Proteomes" id="UP001152320"/>
    </source>
</evidence>
<dbReference type="AlphaFoldDB" id="A0A9Q0YDA9"/>